<dbReference type="Proteomes" id="UP001362999">
    <property type="component" value="Unassembled WGS sequence"/>
</dbReference>
<feature type="region of interest" description="Disordered" evidence="1">
    <location>
        <begin position="119"/>
        <end position="307"/>
    </location>
</feature>
<feature type="compositionally biased region" description="Pro residues" evidence="1">
    <location>
        <begin position="146"/>
        <end position="159"/>
    </location>
</feature>
<feature type="compositionally biased region" description="Polar residues" evidence="1">
    <location>
        <begin position="223"/>
        <end position="240"/>
    </location>
</feature>
<reference evidence="2 3" key="1">
    <citation type="journal article" date="2024" name="J Genomics">
        <title>Draft genome sequencing and assembly of Favolaschia claudopus CIRM-BRFM 2984 isolated from oak limbs.</title>
        <authorList>
            <person name="Navarro D."/>
            <person name="Drula E."/>
            <person name="Chaduli D."/>
            <person name="Cazenave R."/>
            <person name="Ahrendt S."/>
            <person name="Wang J."/>
            <person name="Lipzen A."/>
            <person name="Daum C."/>
            <person name="Barry K."/>
            <person name="Grigoriev I.V."/>
            <person name="Favel A."/>
            <person name="Rosso M.N."/>
            <person name="Martin F."/>
        </authorList>
    </citation>
    <scope>NUCLEOTIDE SEQUENCE [LARGE SCALE GENOMIC DNA]</scope>
    <source>
        <strain evidence="2 3">CIRM-BRFM 2984</strain>
    </source>
</reference>
<feature type="compositionally biased region" description="Polar residues" evidence="1">
    <location>
        <begin position="177"/>
        <end position="187"/>
    </location>
</feature>
<dbReference type="AlphaFoldDB" id="A0AAW0B214"/>
<feature type="region of interest" description="Disordered" evidence="1">
    <location>
        <begin position="1"/>
        <end position="25"/>
    </location>
</feature>
<accession>A0AAW0B214</accession>
<evidence type="ECO:0000313" key="3">
    <source>
        <dbReference type="Proteomes" id="UP001362999"/>
    </source>
</evidence>
<evidence type="ECO:0000313" key="2">
    <source>
        <dbReference type="EMBL" id="KAK7019268.1"/>
    </source>
</evidence>
<name>A0AAW0B214_9AGAR</name>
<comment type="caution">
    <text evidence="2">The sequence shown here is derived from an EMBL/GenBank/DDBJ whole genome shotgun (WGS) entry which is preliminary data.</text>
</comment>
<keyword evidence="3" id="KW-1185">Reference proteome</keyword>
<feature type="compositionally biased region" description="Basic residues" evidence="1">
    <location>
        <begin position="164"/>
        <end position="174"/>
    </location>
</feature>
<feature type="compositionally biased region" description="Basic and acidic residues" evidence="1">
    <location>
        <begin position="1"/>
        <end position="17"/>
    </location>
</feature>
<proteinExistence type="predicted"/>
<organism evidence="2 3">
    <name type="scientific">Favolaschia claudopus</name>
    <dbReference type="NCBI Taxonomy" id="2862362"/>
    <lineage>
        <taxon>Eukaryota</taxon>
        <taxon>Fungi</taxon>
        <taxon>Dikarya</taxon>
        <taxon>Basidiomycota</taxon>
        <taxon>Agaricomycotina</taxon>
        <taxon>Agaricomycetes</taxon>
        <taxon>Agaricomycetidae</taxon>
        <taxon>Agaricales</taxon>
        <taxon>Marasmiineae</taxon>
        <taxon>Mycenaceae</taxon>
        <taxon>Favolaschia</taxon>
    </lineage>
</organism>
<gene>
    <name evidence="2" type="ORF">R3P38DRAFT_2783116</name>
</gene>
<protein>
    <submittedName>
        <fullName evidence="2">Uncharacterized protein</fullName>
    </submittedName>
</protein>
<dbReference type="EMBL" id="JAWWNJ010000044">
    <property type="protein sequence ID" value="KAK7019268.1"/>
    <property type="molecule type" value="Genomic_DNA"/>
</dbReference>
<feature type="compositionally biased region" description="Polar residues" evidence="1">
    <location>
        <begin position="194"/>
        <end position="207"/>
    </location>
</feature>
<sequence>MSGHGQTRELEVSDGKRRSPNPSVGLQIPAITASKLNPAIPAPFQRFPKTWFHLTSSTLSSRHAALVLTAQLRHLTNSPRHPRRSLAGADIYVHTVQSYIAVEPCPPSTCTRATRSRLTSFHRTDADPVSPANSLPPHRPRLNIQHPPPPSTPRSPTPPLALQKQHHRRRHRRAASLQYSPHASQCDPTPPPSTSALVNAKSQQTTRPAPVDRLQRCAKKSIQRTTSTCRSPAAQSTNDVAETESDEERRAEAEGDLTCTGAALETRERTISPPSVTQKRPSKWEKSDPKLSTGQPVHGKNMQPFENPNLRWSWTWTQV</sequence>
<evidence type="ECO:0000256" key="1">
    <source>
        <dbReference type="SAM" id="MobiDB-lite"/>
    </source>
</evidence>